<gene>
    <name evidence="1" type="ORF">LCGC14_0846490</name>
</gene>
<dbReference type="AlphaFoldDB" id="A0A0F9RWC1"/>
<reference evidence="1" key="1">
    <citation type="journal article" date="2015" name="Nature">
        <title>Complex archaea that bridge the gap between prokaryotes and eukaryotes.</title>
        <authorList>
            <person name="Spang A."/>
            <person name="Saw J.H."/>
            <person name="Jorgensen S.L."/>
            <person name="Zaremba-Niedzwiedzka K."/>
            <person name="Martijn J."/>
            <person name="Lind A.E."/>
            <person name="van Eijk R."/>
            <person name="Schleper C."/>
            <person name="Guy L."/>
            <person name="Ettema T.J."/>
        </authorList>
    </citation>
    <scope>NUCLEOTIDE SEQUENCE</scope>
</reference>
<sequence>MEDKKYTIIDELVLHKKSLHAAIEGKKVIPLKTKRVAIEFIPTSNDFTLIRVLLSNPDVTINYSYIPRTKKIVTKAKSLIPQLPSSQVTLPEKVKIEEVI</sequence>
<comment type="caution">
    <text evidence="1">The sequence shown here is derived from an EMBL/GenBank/DDBJ whole genome shotgun (WGS) entry which is preliminary data.</text>
</comment>
<accession>A0A0F9RWC1</accession>
<proteinExistence type="predicted"/>
<protein>
    <submittedName>
        <fullName evidence="1">Uncharacterized protein</fullName>
    </submittedName>
</protein>
<name>A0A0F9RWC1_9ZZZZ</name>
<evidence type="ECO:0000313" key="1">
    <source>
        <dbReference type="EMBL" id="KKN29196.1"/>
    </source>
</evidence>
<dbReference type="EMBL" id="LAZR01002503">
    <property type="protein sequence ID" value="KKN29196.1"/>
    <property type="molecule type" value="Genomic_DNA"/>
</dbReference>
<organism evidence="1">
    <name type="scientific">marine sediment metagenome</name>
    <dbReference type="NCBI Taxonomy" id="412755"/>
    <lineage>
        <taxon>unclassified sequences</taxon>
        <taxon>metagenomes</taxon>
        <taxon>ecological metagenomes</taxon>
    </lineage>
</organism>